<evidence type="ECO:0000259" key="1">
    <source>
        <dbReference type="Pfam" id="PF20155"/>
    </source>
</evidence>
<dbReference type="InterPro" id="IPR013491">
    <property type="entry name" value="Tape_meas_N"/>
</dbReference>
<name>A0A087B412_9BIFI</name>
<dbReference type="Gene3D" id="1.20.120.20">
    <property type="entry name" value="Apolipoprotein"/>
    <property type="match status" value="2"/>
</dbReference>
<organism evidence="2 3">
    <name type="scientific">Bifidobacterium cuniculi</name>
    <dbReference type="NCBI Taxonomy" id="1688"/>
    <lineage>
        <taxon>Bacteria</taxon>
        <taxon>Bacillati</taxon>
        <taxon>Actinomycetota</taxon>
        <taxon>Actinomycetes</taxon>
        <taxon>Bifidobacteriales</taxon>
        <taxon>Bifidobacteriaceae</taxon>
        <taxon>Bifidobacterium</taxon>
    </lineage>
</organism>
<dbReference type="PANTHER" id="PTHR37813">
    <property type="entry name" value="FELS-2 PROPHAGE PROTEIN"/>
    <property type="match status" value="1"/>
</dbReference>
<feature type="domain" description="Tape measure protein N-terminal" evidence="1">
    <location>
        <begin position="76"/>
        <end position="250"/>
    </location>
</feature>
<accession>A0A087B412</accession>
<dbReference type="RefSeq" id="WP_051920436.1">
    <property type="nucleotide sequence ID" value="NZ_JGYV01000001.1"/>
</dbReference>
<evidence type="ECO:0000313" key="3">
    <source>
        <dbReference type="Proteomes" id="UP000029067"/>
    </source>
</evidence>
<dbReference type="STRING" id="1688.BCUN_0257"/>
<keyword evidence="3" id="KW-1185">Reference proteome</keyword>
<evidence type="ECO:0000313" key="2">
    <source>
        <dbReference type="EMBL" id="KFI65762.1"/>
    </source>
</evidence>
<dbReference type="OrthoDB" id="177147at2"/>
<dbReference type="SUPFAM" id="SSF48371">
    <property type="entry name" value="ARM repeat"/>
    <property type="match status" value="1"/>
</dbReference>
<dbReference type="eggNOG" id="COG3941">
    <property type="taxonomic scope" value="Bacteria"/>
</dbReference>
<dbReference type="PANTHER" id="PTHR37813:SF1">
    <property type="entry name" value="FELS-2 PROPHAGE PROTEIN"/>
    <property type="match status" value="1"/>
</dbReference>
<dbReference type="Proteomes" id="UP000029067">
    <property type="component" value="Unassembled WGS sequence"/>
</dbReference>
<protein>
    <submittedName>
        <fullName evidence="2">Phage tale measure protein</fullName>
    </submittedName>
</protein>
<dbReference type="EMBL" id="JGYV01000001">
    <property type="protein sequence ID" value="KFI65762.1"/>
    <property type="molecule type" value="Genomic_DNA"/>
</dbReference>
<sequence>MAQELGTGYIIIQPSTKGLGKAIEGSIDTATTTGSAKSSKTLLQRLGGTFGKIGKIGVAATSAIGGAVVGLAAKGGFDRALNIERAQTKLKALGHDTKSIDGIMSDALASVKGTAFGLGDAASVAAQLVASGVKQGKELENALTLVGDAAQVAGVEFTDMGTIFSKVAATGHLQGDEMNQLMEAGIPVLQDLAKHYGITADEAREMVSDGKVSFEDFSAAMQEHFGGAAQRAGESFDGAMANIKAALSRVGEGFGTPLIKGATKLANQLIPVVDQLAGAFKPLQKQFETVFGDVVDKAGIHIDEFSKKLESGEITIQDLGRQLGLLAGGFATLAAVGGNINPLLDAVNQFADGADSAVAKAGDAFKALPGKISEHLESGRGIITRFKGLFDKDIREMLLVDSDTFTSAAERIKNGLSGIGDHFKNGFDKLADTKLGSKVGKVFDAMKTGIGTGAAKVKGAITEKMAGLAFSFENNPVVTSVKDLGGKIAGSLGALGGKITSSMSSLGGKVKGALAPVGEIFGGIGDMVGPKLKGGLDKVGGMLTSFFSPGNFMKFVGIGAIAAALVAGIGMINEATGGKAAEMASNLVAKLTDAIGKAMEWITNSLPGLMQSGSDIILAILNGITAMLPSLATMAGQAINTLVTGLAAALPQLIPAAVNAITTLVTSLIDQLPLLIDAGMQLLQGLVEGLVNSIPVLVAALPEIIDSLVTAITTSLPDIIESGVDILNALVDGLIQAIPALVEALPEIIDALVGGITENLPAIIDAGVDLLLALIDGLVKALPEIAKALPKILEAIVEGIIDNLPMIIEAAVYLMIALAEGLIKAIPELLKAIPDIFNALCEGFAETDWGQLGHDLLDAVGEGLEAAKDALGEVWNNIWNGIKDKAGEIWENIKTTVSDKFNEVKDGIGSKFEEIKTGWSEGWENVKSKCSDTWDSIKSGVASKWEETKTNVSDGMSKLKSDWSSGWEDTKSKCGNAWNTIKTNCSNGINNAKTNISNGLGNIKSNWSSGWESMKTKMGNVWEGIKSGVSTGINNVMDSVRGIKDRITGFFSGAGQWLVDSGRSIINGLGEGISSAFNHVKGMLSDGLQSLRNLLPFSPAKEGPFSGHGWTLYSGRSIMQAMAQGIEDETDGAVKTMDRAMGRLYQSANSANTGKYGVGFDLQAQLDEAVANLRLSVPWDGISPVDAYPAGKTVNYTIEINGERLDADRRLATLLDELVAACGVSLKART</sequence>
<dbReference type="eggNOG" id="COG5412">
    <property type="taxonomic scope" value="Bacteria"/>
</dbReference>
<dbReference type="InterPro" id="IPR016024">
    <property type="entry name" value="ARM-type_fold"/>
</dbReference>
<dbReference type="AlphaFoldDB" id="A0A087B412"/>
<gene>
    <name evidence="2" type="ORF">BCUN_0257</name>
</gene>
<comment type="caution">
    <text evidence="2">The sequence shown here is derived from an EMBL/GenBank/DDBJ whole genome shotgun (WGS) entry which is preliminary data.</text>
</comment>
<reference evidence="2 3" key="1">
    <citation type="submission" date="2014-03" db="EMBL/GenBank/DDBJ databases">
        <title>Genomics of Bifidobacteria.</title>
        <authorList>
            <person name="Ventura M."/>
            <person name="Milani C."/>
            <person name="Lugli G.A."/>
        </authorList>
    </citation>
    <scope>NUCLEOTIDE SEQUENCE [LARGE SCALE GENOMIC DNA]</scope>
    <source>
        <strain evidence="2 3">LMG 10738</strain>
    </source>
</reference>
<proteinExistence type="predicted"/>
<dbReference type="NCBIfam" id="TIGR02675">
    <property type="entry name" value="tape_meas_nterm"/>
    <property type="match status" value="1"/>
</dbReference>
<dbReference type="Pfam" id="PF20155">
    <property type="entry name" value="TMP_3"/>
    <property type="match status" value="1"/>
</dbReference>